<gene>
    <name evidence="3" type="ORF">B0T20DRAFT_220521</name>
</gene>
<evidence type="ECO:0000313" key="4">
    <source>
        <dbReference type="Proteomes" id="UP001281003"/>
    </source>
</evidence>
<dbReference type="EMBL" id="JAUTDP010000007">
    <property type="protein sequence ID" value="KAK3397442.1"/>
    <property type="molecule type" value="Genomic_DNA"/>
</dbReference>
<keyword evidence="2" id="KW-0472">Membrane</keyword>
<reference evidence="3" key="1">
    <citation type="journal article" date="2023" name="Mol. Phylogenet. Evol.">
        <title>Genome-scale phylogeny and comparative genomics of the fungal order Sordariales.</title>
        <authorList>
            <person name="Hensen N."/>
            <person name="Bonometti L."/>
            <person name="Westerberg I."/>
            <person name="Brannstrom I.O."/>
            <person name="Guillou S."/>
            <person name="Cros-Aarteil S."/>
            <person name="Calhoun S."/>
            <person name="Haridas S."/>
            <person name="Kuo A."/>
            <person name="Mondo S."/>
            <person name="Pangilinan J."/>
            <person name="Riley R."/>
            <person name="LaButti K."/>
            <person name="Andreopoulos B."/>
            <person name="Lipzen A."/>
            <person name="Chen C."/>
            <person name="Yan M."/>
            <person name="Daum C."/>
            <person name="Ng V."/>
            <person name="Clum A."/>
            <person name="Steindorff A."/>
            <person name="Ohm R.A."/>
            <person name="Martin F."/>
            <person name="Silar P."/>
            <person name="Natvig D.O."/>
            <person name="Lalanne C."/>
            <person name="Gautier V."/>
            <person name="Ament-Velasquez S.L."/>
            <person name="Kruys A."/>
            <person name="Hutchinson M.I."/>
            <person name="Powell A.J."/>
            <person name="Barry K."/>
            <person name="Miller A.N."/>
            <person name="Grigoriev I.V."/>
            <person name="Debuchy R."/>
            <person name="Gladieux P."/>
            <person name="Hiltunen Thoren M."/>
            <person name="Johannesson H."/>
        </authorList>
    </citation>
    <scope>NUCLEOTIDE SEQUENCE</scope>
    <source>
        <strain evidence="3">FGSC 1904</strain>
    </source>
</reference>
<evidence type="ECO:0000313" key="3">
    <source>
        <dbReference type="EMBL" id="KAK3397442.1"/>
    </source>
</evidence>
<evidence type="ECO:0000256" key="1">
    <source>
        <dbReference type="SAM" id="MobiDB-lite"/>
    </source>
</evidence>
<feature type="transmembrane region" description="Helical" evidence="2">
    <location>
        <begin position="59"/>
        <end position="77"/>
    </location>
</feature>
<dbReference type="AlphaFoldDB" id="A0AAE0PCS0"/>
<organism evidence="3 4">
    <name type="scientific">Sordaria brevicollis</name>
    <dbReference type="NCBI Taxonomy" id="83679"/>
    <lineage>
        <taxon>Eukaryota</taxon>
        <taxon>Fungi</taxon>
        <taxon>Dikarya</taxon>
        <taxon>Ascomycota</taxon>
        <taxon>Pezizomycotina</taxon>
        <taxon>Sordariomycetes</taxon>
        <taxon>Sordariomycetidae</taxon>
        <taxon>Sordariales</taxon>
        <taxon>Sordariaceae</taxon>
        <taxon>Sordaria</taxon>
    </lineage>
</organism>
<name>A0AAE0PCS0_SORBR</name>
<proteinExistence type="predicted"/>
<accession>A0AAE0PCS0</accession>
<keyword evidence="2" id="KW-0812">Transmembrane</keyword>
<feature type="compositionally biased region" description="Pro residues" evidence="1">
    <location>
        <begin position="90"/>
        <end position="101"/>
    </location>
</feature>
<feature type="region of interest" description="Disordered" evidence="1">
    <location>
        <begin position="87"/>
        <end position="108"/>
    </location>
</feature>
<comment type="caution">
    <text evidence="3">The sequence shown here is derived from an EMBL/GenBank/DDBJ whole genome shotgun (WGS) entry which is preliminary data.</text>
</comment>
<reference evidence="3" key="2">
    <citation type="submission" date="2023-07" db="EMBL/GenBank/DDBJ databases">
        <authorList>
            <consortium name="Lawrence Berkeley National Laboratory"/>
            <person name="Haridas S."/>
            <person name="Hensen N."/>
            <person name="Bonometti L."/>
            <person name="Westerberg I."/>
            <person name="Brannstrom I.O."/>
            <person name="Guillou S."/>
            <person name="Cros-Aarteil S."/>
            <person name="Calhoun S."/>
            <person name="Kuo A."/>
            <person name="Mondo S."/>
            <person name="Pangilinan J."/>
            <person name="Riley R."/>
            <person name="LaButti K."/>
            <person name="Andreopoulos B."/>
            <person name="Lipzen A."/>
            <person name="Chen C."/>
            <person name="Yanf M."/>
            <person name="Daum C."/>
            <person name="Ng V."/>
            <person name="Clum A."/>
            <person name="Steindorff A."/>
            <person name="Ohm R."/>
            <person name="Martin F."/>
            <person name="Silar P."/>
            <person name="Natvig D."/>
            <person name="Lalanne C."/>
            <person name="Gautier V."/>
            <person name="Ament-velasquez S.L."/>
            <person name="Kruys A."/>
            <person name="Hutchinson M.I."/>
            <person name="Powell A.J."/>
            <person name="Barry K."/>
            <person name="Miller A.N."/>
            <person name="Grigoriev I.V."/>
            <person name="Debuchy R."/>
            <person name="Gladieux P."/>
            <person name="Thoren M.H."/>
            <person name="Johannesson H."/>
        </authorList>
    </citation>
    <scope>NUCLEOTIDE SEQUENCE</scope>
    <source>
        <strain evidence="3">FGSC 1904</strain>
    </source>
</reference>
<protein>
    <submittedName>
        <fullName evidence="3">Uncharacterized protein</fullName>
    </submittedName>
</protein>
<dbReference type="Proteomes" id="UP001281003">
    <property type="component" value="Unassembled WGS sequence"/>
</dbReference>
<sequence length="178" mass="19641">MVKKNGRPPSSHRFLHSARSNTIVYLTIPGLSTYTRKMYCQPSLHVSTDVKDVILDPTLLIIVVPHVVLMAGIYLVLMPRNIPLKSKPPGDSPSVPPPALPKEPEDTEAQVDPTTTWVLFAQVVSQCAETIGLARPSLPRMMMTLCLSCLLYDTRCSRIHEMPVIDSLLMCCFLGSVA</sequence>
<keyword evidence="2" id="KW-1133">Transmembrane helix</keyword>
<evidence type="ECO:0000256" key="2">
    <source>
        <dbReference type="SAM" id="Phobius"/>
    </source>
</evidence>
<keyword evidence="4" id="KW-1185">Reference proteome</keyword>